<sequence>MDTSPTCFFNGCGKPCQPNSWKCVFHRNRGRCLHHGCHNQVYARKLCAKHGGKKQCAVDGCEMSARLANVCYKHGAGSLKKRCTFEGCLKPAQLRQRCVRHGGGRRCKVAGCETHARSGGYCCRHGRLFLYGSDPAADFEDIWGMFETTSEECESLKSASPSQAVVESICVVESDATEEGIVFHEPLSFWHLDCLDFNSEELHRSKPVVDKEVWELLLSM</sequence>
<dbReference type="PANTHER" id="PTHR31827">
    <property type="entry name" value="EMB|CAB89363.1"/>
    <property type="match status" value="1"/>
</dbReference>
<protein>
    <recommendedName>
        <fullName evidence="1">WRKY19-like zinc finger domain-containing protein</fullName>
    </recommendedName>
</protein>
<dbReference type="AlphaFoldDB" id="A0A6G0WTD2"/>
<comment type="caution">
    <text evidence="2">The sequence shown here is derived from an EMBL/GenBank/DDBJ whole genome shotgun (WGS) entry which is preliminary data.</text>
</comment>
<dbReference type="Proteomes" id="UP000481153">
    <property type="component" value="Unassembled WGS sequence"/>
</dbReference>
<evidence type="ECO:0000259" key="1">
    <source>
        <dbReference type="Pfam" id="PF24906"/>
    </source>
</evidence>
<gene>
    <name evidence="2" type="ORF">Ae201684_011904</name>
</gene>
<evidence type="ECO:0000313" key="3">
    <source>
        <dbReference type="Proteomes" id="UP000481153"/>
    </source>
</evidence>
<proteinExistence type="predicted"/>
<organism evidence="2 3">
    <name type="scientific">Aphanomyces euteiches</name>
    <dbReference type="NCBI Taxonomy" id="100861"/>
    <lineage>
        <taxon>Eukaryota</taxon>
        <taxon>Sar</taxon>
        <taxon>Stramenopiles</taxon>
        <taxon>Oomycota</taxon>
        <taxon>Saprolegniomycetes</taxon>
        <taxon>Saprolegniales</taxon>
        <taxon>Verrucalvaceae</taxon>
        <taxon>Aphanomyces</taxon>
    </lineage>
</organism>
<name>A0A6G0WTD2_9STRA</name>
<reference evidence="2 3" key="1">
    <citation type="submission" date="2019-07" db="EMBL/GenBank/DDBJ databases">
        <title>Genomics analysis of Aphanomyces spp. identifies a new class of oomycete effector associated with host adaptation.</title>
        <authorList>
            <person name="Gaulin E."/>
        </authorList>
    </citation>
    <scope>NUCLEOTIDE SEQUENCE [LARGE SCALE GENOMIC DNA]</scope>
    <source>
        <strain evidence="2 3">ATCC 201684</strain>
    </source>
</reference>
<evidence type="ECO:0000313" key="2">
    <source>
        <dbReference type="EMBL" id="KAF0730688.1"/>
    </source>
</evidence>
<dbReference type="Pfam" id="PF24906">
    <property type="entry name" value="Zf_WRKY19"/>
    <property type="match status" value="1"/>
</dbReference>
<dbReference type="InterPro" id="IPR056866">
    <property type="entry name" value="Znf_WRKY19"/>
</dbReference>
<keyword evidence="3" id="KW-1185">Reference proteome</keyword>
<dbReference type="VEuPathDB" id="FungiDB:AeMF1_019542"/>
<feature type="domain" description="WRKY19-like zinc finger" evidence="1">
    <location>
        <begin position="81"/>
        <end position="103"/>
    </location>
</feature>
<dbReference type="PANTHER" id="PTHR31827:SF1">
    <property type="entry name" value="EMB|CAB89363.1"/>
    <property type="match status" value="1"/>
</dbReference>
<dbReference type="EMBL" id="VJMJ01000152">
    <property type="protein sequence ID" value="KAF0730688.1"/>
    <property type="molecule type" value="Genomic_DNA"/>
</dbReference>
<accession>A0A6G0WTD2</accession>